<dbReference type="GO" id="GO:0004523">
    <property type="term" value="F:RNA-DNA hybrid ribonuclease activity"/>
    <property type="evidence" value="ECO:0007669"/>
    <property type="project" value="UniProtKB-UniRule"/>
</dbReference>
<evidence type="ECO:0000256" key="12">
    <source>
        <dbReference type="ARBA" id="ARBA00022801"/>
    </source>
</evidence>
<dbReference type="PANTHER" id="PTHR10954:SF18">
    <property type="entry name" value="RIBONUCLEASE HII"/>
    <property type="match status" value="1"/>
</dbReference>
<keyword evidence="8 14" id="KW-0963">Cytoplasm</keyword>
<keyword evidence="12 14" id="KW-0378">Hydrolase</keyword>
<reference evidence="18 19" key="1">
    <citation type="submission" date="2017-05" db="EMBL/GenBank/DDBJ databases">
        <title>The Genome Sequence of Enterococcus sp. 8G7_MSG3316.</title>
        <authorList>
            <consortium name="The Broad Institute Genomics Platform"/>
            <consortium name="The Broad Institute Genomic Center for Infectious Diseases"/>
            <person name="Earl A."/>
            <person name="Manson A."/>
            <person name="Schwartman J."/>
            <person name="Gilmore M."/>
            <person name="Abouelleil A."/>
            <person name="Cao P."/>
            <person name="Chapman S."/>
            <person name="Cusick C."/>
            <person name="Shea T."/>
            <person name="Young S."/>
            <person name="Neafsey D."/>
            <person name="Nusbaum C."/>
            <person name="Birren B."/>
        </authorList>
    </citation>
    <scope>NUCLEOTIDE SEQUENCE [LARGE SCALE GENOMIC DNA]</scope>
    <source>
        <strain evidence="18 19">8G7_MSG3316</strain>
    </source>
</reference>
<feature type="binding site" evidence="14 15">
    <location>
        <position position="172"/>
    </location>
    <ligand>
        <name>a divalent metal cation</name>
        <dbReference type="ChEBI" id="CHEBI:60240"/>
    </ligand>
</feature>
<evidence type="ECO:0000256" key="1">
    <source>
        <dbReference type="ARBA" id="ARBA00000077"/>
    </source>
</evidence>
<dbReference type="InterPro" id="IPR036397">
    <property type="entry name" value="RNaseH_sf"/>
</dbReference>
<dbReference type="PANTHER" id="PTHR10954">
    <property type="entry name" value="RIBONUCLEASE H2 SUBUNIT A"/>
    <property type="match status" value="1"/>
</dbReference>
<evidence type="ECO:0000256" key="7">
    <source>
        <dbReference type="ARBA" id="ARBA00019179"/>
    </source>
</evidence>
<keyword evidence="11 14" id="KW-0255">Endonuclease</keyword>
<evidence type="ECO:0000256" key="14">
    <source>
        <dbReference type="HAMAP-Rule" id="MF_00052"/>
    </source>
</evidence>
<dbReference type="GO" id="GO:0006298">
    <property type="term" value="P:mismatch repair"/>
    <property type="evidence" value="ECO:0007669"/>
    <property type="project" value="TreeGrafter"/>
</dbReference>
<dbReference type="CDD" id="cd07182">
    <property type="entry name" value="RNase_HII_bacteria_HII_like"/>
    <property type="match status" value="1"/>
</dbReference>
<dbReference type="GO" id="GO:0003723">
    <property type="term" value="F:RNA binding"/>
    <property type="evidence" value="ECO:0007669"/>
    <property type="project" value="UniProtKB-UniRule"/>
</dbReference>
<evidence type="ECO:0000256" key="11">
    <source>
        <dbReference type="ARBA" id="ARBA00022759"/>
    </source>
</evidence>
<dbReference type="Pfam" id="PF01351">
    <property type="entry name" value="RNase_HII"/>
    <property type="match status" value="1"/>
</dbReference>
<dbReference type="NCBIfam" id="NF000594">
    <property type="entry name" value="PRK00015.1-1"/>
    <property type="match status" value="1"/>
</dbReference>
<comment type="function">
    <text evidence="3 14 16">Endonuclease that specifically degrades the RNA of RNA-DNA hybrids.</text>
</comment>
<dbReference type="PROSITE" id="PS51975">
    <property type="entry name" value="RNASE_H_2"/>
    <property type="match status" value="1"/>
</dbReference>
<dbReference type="STRING" id="1834191.A5886_002018"/>
<evidence type="ECO:0000256" key="4">
    <source>
        <dbReference type="ARBA" id="ARBA00004496"/>
    </source>
</evidence>
<evidence type="ECO:0000259" key="17">
    <source>
        <dbReference type="PROSITE" id="PS51975"/>
    </source>
</evidence>
<dbReference type="InterPro" id="IPR001352">
    <property type="entry name" value="RNase_HII/HIII"/>
</dbReference>
<evidence type="ECO:0000256" key="16">
    <source>
        <dbReference type="RuleBase" id="RU003515"/>
    </source>
</evidence>
<dbReference type="GO" id="GO:0005737">
    <property type="term" value="C:cytoplasm"/>
    <property type="evidence" value="ECO:0007669"/>
    <property type="project" value="UniProtKB-SubCell"/>
</dbReference>
<evidence type="ECO:0000256" key="5">
    <source>
        <dbReference type="ARBA" id="ARBA00007383"/>
    </source>
</evidence>
<comment type="catalytic activity">
    <reaction evidence="1 14 15 16">
        <text>Endonucleolytic cleavage to 5'-phosphomonoester.</text>
        <dbReference type="EC" id="3.1.26.4"/>
    </reaction>
</comment>
<comment type="caution">
    <text evidence="18">The sequence shown here is derived from an EMBL/GenBank/DDBJ whole genome shotgun (WGS) entry which is preliminary data.</text>
</comment>
<dbReference type="AlphaFoldDB" id="A0A242A7P1"/>
<dbReference type="GO" id="GO:0043137">
    <property type="term" value="P:DNA replication, removal of RNA primer"/>
    <property type="evidence" value="ECO:0007669"/>
    <property type="project" value="TreeGrafter"/>
</dbReference>
<evidence type="ECO:0000313" key="18">
    <source>
        <dbReference type="EMBL" id="OTN76939.1"/>
    </source>
</evidence>
<name>A0A242A7P1_9ENTE</name>
<comment type="cofactor">
    <cofactor evidence="2">
        <name>Mg(2+)</name>
        <dbReference type="ChEBI" id="CHEBI:18420"/>
    </cofactor>
</comment>
<dbReference type="GO" id="GO:0030145">
    <property type="term" value="F:manganese ion binding"/>
    <property type="evidence" value="ECO:0007669"/>
    <property type="project" value="UniProtKB-UniRule"/>
</dbReference>
<evidence type="ECO:0000256" key="13">
    <source>
        <dbReference type="ARBA" id="ARBA00023211"/>
    </source>
</evidence>
<keyword evidence="10 14" id="KW-0479">Metal-binding</keyword>
<keyword evidence="19" id="KW-1185">Reference proteome</keyword>
<evidence type="ECO:0000256" key="15">
    <source>
        <dbReference type="PROSITE-ProRule" id="PRU01319"/>
    </source>
</evidence>
<dbReference type="Proteomes" id="UP000195043">
    <property type="component" value="Unassembled WGS sequence"/>
</dbReference>
<comment type="cofactor">
    <cofactor evidence="14 15">
        <name>Mn(2+)</name>
        <dbReference type="ChEBI" id="CHEBI:29035"/>
    </cofactor>
    <cofactor evidence="14 15">
        <name>Mg(2+)</name>
        <dbReference type="ChEBI" id="CHEBI:18420"/>
    </cofactor>
    <text evidence="14 15">Manganese or magnesium. Binds 1 divalent metal ion per monomer in the absence of substrate. May bind a second metal ion after substrate binding.</text>
</comment>
<organism evidence="18 19">
    <name type="scientific">Candidatus Enterococcus testudinis</name>
    <dbReference type="NCBI Taxonomy" id="1834191"/>
    <lineage>
        <taxon>Bacteria</taxon>
        <taxon>Bacillati</taxon>
        <taxon>Bacillota</taxon>
        <taxon>Bacilli</taxon>
        <taxon>Lactobacillales</taxon>
        <taxon>Enterococcaceae</taxon>
        <taxon>Enterococcus</taxon>
    </lineage>
</organism>
<comment type="similarity">
    <text evidence="5 14 16">Belongs to the RNase HII family.</text>
</comment>
<feature type="domain" description="RNase H type-2" evidence="17">
    <location>
        <begin position="74"/>
        <end position="257"/>
    </location>
</feature>
<evidence type="ECO:0000313" key="19">
    <source>
        <dbReference type="Proteomes" id="UP000195043"/>
    </source>
</evidence>
<dbReference type="InterPro" id="IPR022898">
    <property type="entry name" value="RNase_HII"/>
</dbReference>
<comment type="subcellular location">
    <subcellularLocation>
        <location evidence="4 14">Cytoplasm</location>
    </subcellularLocation>
</comment>
<dbReference type="EMBL" id="NGKU01000001">
    <property type="protein sequence ID" value="OTN76939.1"/>
    <property type="molecule type" value="Genomic_DNA"/>
</dbReference>
<dbReference type="Gene3D" id="3.30.420.10">
    <property type="entry name" value="Ribonuclease H-like superfamily/Ribonuclease H"/>
    <property type="match status" value="1"/>
</dbReference>
<evidence type="ECO:0000256" key="8">
    <source>
        <dbReference type="ARBA" id="ARBA00022490"/>
    </source>
</evidence>
<dbReference type="GO" id="GO:0032299">
    <property type="term" value="C:ribonuclease H2 complex"/>
    <property type="evidence" value="ECO:0007669"/>
    <property type="project" value="TreeGrafter"/>
</dbReference>
<protein>
    <recommendedName>
        <fullName evidence="7 14">Ribonuclease HII</fullName>
        <shortName evidence="14">RNase HII</shortName>
        <ecNumber evidence="6 14">3.1.26.4</ecNumber>
    </recommendedName>
</protein>
<evidence type="ECO:0000256" key="10">
    <source>
        <dbReference type="ARBA" id="ARBA00022723"/>
    </source>
</evidence>
<feature type="binding site" evidence="14 15">
    <location>
        <position position="80"/>
    </location>
    <ligand>
        <name>a divalent metal cation</name>
        <dbReference type="ChEBI" id="CHEBI:60240"/>
    </ligand>
</feature>
<evidence type="ECO:0000256" key="3">
    <source>
        <dbReference type="ARBA" id="ARBA00004065"/>
    </source>
</evidence>
<feature type="binding site" evidence="14 15">
    <location>
        <position position="81"/>
    </location>
    <ligand>
        <name>a divalent metal cation</name>
        <dbReference type="ChEBI" id="CHEBI:60240"/>
    </ligand>
</feature>
<dbReference type="NCBIfam" id="NF000595">
    <property type="entry name" value="PRK00015.1-3"/>
    <property type="match status" value="1"/>
</dbReference>
<dbReference type="FunFam" id="3.30.420.10:FF:000006">
    <property type="entry name" value="Ribonuclease HII"/>
    <property type="match status" value="1"/>
</dbReference>
<keyword evidence="13 14" id="KW-0464">Manganese</keyword>
<dbReference type="EC" id="3.1.26.4" evidence="6 14"/>
<dbReference type="SUPFAM" id="SSF53098">
    <property type="entry name" value="Ribonuclease H-like"/>
    <property type="match status" value="1"/>
</dbReference>
<gene>
    <name evidence="14" type="primary">rnhB</name>
    <name evidence="18" type="ORF">A5886_002018</name>
</gene>
<evidence type="ECO:0000256" key="6">
    <source>
        <dbReference type="ARBA" id="ARBA00012180"/>
    </source>
</evidence>
<dbReference type="HAMAP" id="MF_00052_B">
    <property type="entry name" value="RNase_HII_B"/>
    <property type="match status" value="1"/>
</dbReference>
<accession>A0A242A7P1</accession>
<keyword evidence="9 14" id="KW-0540">Nuclease</keyword>
<sequence length="257" mass="28908">MRPMTQSIKEIKARLLDPQFHDPAYVSLLREDTRSGVKKLVEQYEKQQQKQQLLKDKYMEMSLFEQAAYAKGVRFIAGLDEVGRGPLAGPVVAAAVILPKDCQILGLNDSKQLSQKKRDDLFVEIHNHAIAIGMGVVTHEEIDQINIYQASRLAMKLALEDLAITPEYLLVDAMTIDTSIQQQSLIKGDARSISIAAASIIAKVYRDNLMADFHQTYPYYGFDKNAGYGTKDHLDGMRSHGICPIHRKTFAPVKQYL</sequence>
<evidence type="ECO:0000256" key="2">
    <source>
        <dbReference type="ARBA" id="ARBA00001946"/>
    </source>
</evidence>
<dbReference type="InterPro" id="IPR024567">
    <property type="entry name" value="RNase_HII/HIII_dom"/>
</dbReference>
<evidence type="ECO:0000256" key="9">
    <source>
        <dbReference type="ARBA" id="ARBA00022722"/>
    </source>
</evidence>
<proteinExistence type="inferred from homology"/>
<dbReference type="InterPro" id="IPR012337">
    <property type="entry name" value="RNaseH-like_sf"/>
</dbReference>